<accession>A0A0V8HHZ7</accession>
<dbReference type="SUPFAM" id="SSF51735">
    <property type="entry name" value="NAD(P)-binding Rossmann-fold domains"/>
    <property type="match status" value="1"/>
</dbReference>
<sequence length="241" mass="27094">MNHAVVFAAQQYLGFELCRALLEKGWTVTAVDDEVDTGDKWMEIGRNANIQYVPVEKWDRELPIECRLFLPYYDQVGGRSLQCLSPSVIGNIKSGEDGLPEIVRIFPNQTERNIGSNSSDAASATFYLPTLYGGHQPSQFLFAQLLEGKRENESKYEDDPSGAIYVKDAAISILKHSGRQGTFSLRSLSENSWEEALSYITEDPFAPIEKKRSMIGKPIIVHPSKCHESILKEQKLVMNSF</sequence>
<dbReference type="OrthoDB" id="2938417at2"/>
<dbReference type="RefSeq" id="WP_058298240.1">
    <property type="nucleotide sequence ID" value="NZ_FMAU01000002.1"/>
</dbReference>
<dbReference type="InterPro" id="IPR036291">
    <property type="entry name" value="NAD(P)-bd_dom_sf"/>
</dbReference>
<organism evidence="1 2">
    <name type="scientific">[Bacillus] enclensis</name>
    <dbReference type="NCBI Taxonomy" id="1402860"/>
    <lineage>
        <taxon>Bacteria</taxon>
        <taxon>Bacillati</taxon>
        <taxon>Bacillota</taxon>
        <taxon>Bacilli</taxon>
        <taxon>Bacillales</taxon>
        <taxon>Bacillaceae</taxon>
        <taxon>Rossellomorea</taxon>
    </lineage>
</organism>
<protein>
    <submittedName>
        <fullName evidence="1">Uncharacterized protein</fullName>
    </submittedName>
</protein>
<name>A0A0V8HHZ7_9BACI</name>
<reference evidence="2" key="1">
    <citation type="submission" date="2016-08" db="EMBL/GenBank/DDBJ databases">
        <authorList>
            <person name="Varghese N."/>
            <person name="Submissions Spin"/>
        </authorList>
    </citation>
    <scope>NUCLEOTIDE SEQUENCE [LARGE SCALE GENOMIC DNA]</scope>
    <source>
        <strain evidence="2">SGD-1123</strain>
    </source>
</reference>
<dbReference type="AlphaFoldDB" id="A0A0V8HHZ7"/>
<evidence type="ECO:0000313" key="1">
    <source>
        <dbReference type="EMBL" id="SCC00975.1"/>
    </source>
</evidence>
<dbReference type="EMBL" id="FMAU01000002">
    <property type="protein sequence ID" value="SCC00975.1"/>
    <property type="molecule type" value="Genomic_DNA"/>
</dbReference>
<evidence type="ECO:0000313" key="2">
    <source>
        <dbReference type="Proteomes" id="UP000181997"/>
    </source>
</evidence>
<gene>
    <name evidence="1" type="ORF">GA0061094_1821</name>
</gene>
<keyword evidence="2" id="KW-1185">Reference proteome</keyword>
<dbReference type="Proteomes" id="UP000181997">
    <property type="component" value="Unassembled WGS sequence"/>
</dbReference>
<proteinExistence type="predicted"/>